<feature type="compositionally biased region" description="Basic and acidic residues" evidence="2">
    <location>
        <begin position="986"/>
        <end position="998"/>
    </location>
</feature>
<feature type="compositionally biased region" description="Polar residues" evidence="2">
    <location>
        <begin position="808"/>
        <end position="838"/>
    </location>
</feature>
<dbReference type="Pfam" id="PF03399">
    <property type="entry name" value="SAC3_GANP"/>
    <property type="match status" value="1"/>
</dbReference>
<feature type="compositionally biased region" description="Basic and acidic residues" evidence="2">
    <location>
        <begin position="1485"/>
        <end position="1498"/>
    </location>
</feature>
<dbReference type="InterPro" id="IPR045107">
    <property type="entry name" value="SAC3/GANP/THP3"/>
</dbReference>
<accession>A0A438MX45</accession>
<feature type="domain" description="SAC3/GANP/THP3 conserved" evidence="3">
    <location>
        <begin position="198"/>
        <end position="521"/>
    </location>
</feature>
<name>A0A438MX45_EXOME</name>
<dbReference type="EMBL" id="NAJM01000039">
    <property type="protein sequence ID" value="RVX68326.1"/>
    <property type="molecule type" value="Genomic_DNA"/>
</dbReference>
<feature type="compositionally biased region" description="Acidic residues" evidence="2">
    <location>
        <begin position="1543"/>
        <end position="1585"/>
    </location>
</feature>
<feature type="compositionally biased region" description="Low complexity" evidence="2">
    <location>
        <begin position="966"/>
        <end position="979"/>
    </location>
</feature>
<dbReference type="OrthoDB" id="264795at2759"/>
<feature type="compositionally biased region" description="Pro residues" evidence="2">
    <location>
        <begin position="884"/>
        <end position="895"/>
    </location>
</feature>
<feature type="compositionally biased region" description="Basic and acidic residues" evidence="2">
    <location>
        <begin position="1462"/>
        <end position="1478"/>
    </location>
</feature>
<dbReference type="InterPro" id="IPR005062">
    <property type="entry name" value="SAC3/GANP/THP3_conserved"/>
</dbReference>
<dbReference type="VEuPathDB" id="FungiDB:PV10_05742"/>
<evidence type="ECO:0000313" key="4">
    <source>
        <dbReference type="EMBL" id="RVX68326.1"/>
    </source>
</evidence>
<dbReference type="PANTHER" id="PTHR12436:SF3">
    <property type="entry name" value="GERMINAL-CENTER ASSOCIATED NUCLEAR PROTEIN"/>
    <property type="match status" value="1"/>
</dbReference>
<feature type="region of interest" description="Disordered" evidence="2">
    <location>
        <begin position="532"/>
        <end position="552"/>
    </location>
</feature>
<feature type="compositionally biased region" description="Acidic residues" evidence="2">
    <location>
        <begin position="1598"/>
        <end position="1638"/>
    </location>
</feature>
<feature type="compositionally biased region" description="Polar residues" evidence="2">
    <location>
        <begin position="542"/>
        <end position="552"/>
    </location>
</feature>
<dbReference type="PANTHER" id="PTHR12436">
    <property type="entry name" value="80 KDA MCM3-ASSOCIATED PROTEIN"/>
    <property type="match status" value="1"/>
</dbReference>
<dbReference type="Gene3D" id="1.25.40.990">
    <property type="match status" value="1"/>
</dbReference>
<feature type="compositionally biased region" description="Polar residues" evidence="2">
    <location>
        <begin position="1180"/>
        <end position="1208"/>
    </location>
</feature>
<evidence type="ECO:0000313" key="5">
    <source>
        <dbReference type="Proteomes" id="UP000288859"/>
    </source>
</evidence>
<feature type="compositionally biased region" description="Polar residues" evidence="2">
    <location>
        <begin position="75"/>
        <end position="91"/>
    </location>
</feature>
<feature type="compositionally biased region" description="Acidic residues" evidence="2">
    <location>
        <begin position="1514"/>
        <end position="1527"/>
    </location>
</feature>
<feature type="compositionally biased region" description="Polar residues" evidence="2">
    <location>
        <begin position="1444"/>
        <end position="1458"/>
    </location>
</feature>
<evidence type="ECO:0000256" key="1">
    <source>
        <dbReference type="SAM" id="Coils"/>
    </source>
</evidence>
<feature type="compositionally biased region" description="Acidic residues" evidence="2">
    <location>
        <begin position="1671"/>
        <end position="1682"/>
    </location>
</feature>
<feature type="compositionally biased region" description="Polar residues" evidence="2">
    <location>
        <begin position="1"/>
        <end position="25"/>
    </location>
</feature>
<evidence type="ECO:0000256" key="2">
    <source>
        <dbReference type="SAM" id="MobiDB-lite"/>
    </source>
</evidence>
<feature type="region of interest" description="Disordered" evidence="2">
    <location>
        <begin position="1136"/>
        <end position="1212"/>
    </location>
</feature>
<dbReference type="GO" id="GO:0006406">
    <property type="term" value="P:mRNA export from nucleus"/>
    <property type="evidence" value="ECO:0007669"/>
    <property type="project" value="TreeGrafter"/>
</dbReference>
<proteinExistence type="predicted"/>
<feature type="compositionally biased region" description="Basic and acidic residues" evidence="2">
    <location>
        <begin position="1152"/>
        <end position="1164"/>
    </location>
</feature>
<dbReference type="GO" id="GO:0005737">
    <property type="term" value="C:cytoplasm"/>
    <property type="evidence" value="ECO:0007669"/>
    <property type="project" value="TreeGrafter"/>
</dbReference>
<feature type="coiled-coil region" evidence="1">
    <location>
        <begin position="1077"/>
        <end position="1124"/>
    </location>
</feature>
<feature type="region of interest" description="Disordered" evidence="2">
    <location>
        <begin position="714"/>
        <end position="998"/>
    </location>
</feature>
<organism evidence="4 5">
    <name type="scientific">Exophiala mesophila</name>
    <name type="common">Black yeast-like fungus</name>
    <dbReference type="NCBI Taxonomy" id="212818"/>
    <lineage>
        <taxon>Eukaryota</taxon>
        <taxon>Fungi</taxon>
        <taxon>Dikarya</taxon>
        <taxon>Ascomycota</taxon>
        <taxon>Pezizomycotina</taxon>
        <taxon>Eurotiomycetes</taxon>
        <taxon>Chaetothyriomycetidae</taxon>
        <taxon>Chaetothyriales</taxon>
        <taxon>Herpotrichiellaceae</taxon>
        <taxon>Exophiala</taxon>
    </lineage>
</organism>
<feature type="compositionally biased region" description="Low complexity" evidence="2">
    <location>
        <begin position="130"/>
        <end position="143"/>
    </location>
</feature>
<dbReference type="GO" id="GO:0070390">
    <property type="term" value="C:transcription export complex 2"/>
    <property type="evidence" value="ECO:0007669"/>
    <property type="project" value="TreeGrafter"/>
</dbReference>
<feature type="region of interest" description="Disordered" evidence="2">
    <location>
        <begin position="657"/>
        <end position="697"/>
    </location>
</feature>
<sequence length="1682" mass="185573">MSTQTAPRGQRGGSASRTGRATQFQAARGRGGSRGLTTPARARGRGRGGAAQNGAGDAHANTQASGAAGLLQKLRQGTAQRSPADVTTTPSRGRGAPISRGSATTNTRGRGRGRGRGNLTQVFNDPKPQSSPTPSRTASPAPTNYRDLMNAAESSFKTLQKRREEERAQAIRDGFLSDPEKKTSLANAITPVGTCTDMCPRFERVERIHQQMVDQAEKFYDEDSGRYLPSEERMVKRFRRSAAGYDEQLPSDIRTPDTLKRTLDYLLDKLIGGGQRLATVHKFVWDRTRGIRNDFSIQQVSKPEHVKLAVECYERIARFHILSLHQLSNPDNLYEDENFDAHQDREQLNNTLLSLLYYYDDHRDRIHFPNEAEFRAYCIIFELQSQNPDILDRVQQWPDELLNDQRIKVALQLYNAAGNTLFVQGPLQPMDTFAVAQNNNGSFWSVLSSDRVPYILACVAEIYFGAIRFAALDALWRSVKSAPLAQQARSRDWSLSEITNYLGFDHEDEAREFCSAFGLDFVADDHGEEFLDPTALSDPDLDQSSIPRQQAFSHSHVEKKRFRRSLTAVINGVSVATAIRDGLVESDESKPDADDSREDENSLFIPETRTFGAPTSTSTSTFASALNPTAATFTPASSTSSIFGQPTNFKPAGFSVTPDTSATPDYKHTPFGQPSTSQRAFAPFGTPTTSVPAAEAPKTAPAAPVAATSSFGSFGQPTVTPTPSSLPPFGFGLPASTQGSSGGFSFGQPAPAPSPVAASPSQQPLPSTSMFAPTEPAPKVWDSDIKSRSAADSFNWGQPAKPAASPATPLTSHVSSPSVQLPSSIAQATSPFSNTITPPSEPPAGPRFDFANPSAQPPPVQQPSTSSPSIGISSQPQSITFSNPLPPADPKPSPASAPSDLQGPSLDPTATTSSTTNAPPRAPSTAARPSAPAFTFPSSSSGPSLSPHTSKSDPLGRKRSHETPNTPRVPSPLSRSTTPPHSPPRTRTEQPLKTNQDDRLVSDFARVALVRPGGLVSQFIEWTLPELLESVIEQHHREVFRTRIVSIRRKIIMRKFAYLWRSLTWNKLLKRTANNRRQKFAEVVKAQEDKKRKAEAELDAIKAAVEETRRLQKIQRDKEEDERAVRETLRIRKAQQEATSRTVKVAGQKRKSLSDSDETVRADQEQVVGTSTPGHKRTRTISTLSDPSSAMRTSRSLNSQVGNFNSSQRGRKVDTTKTDYFRLKALGIDPETPLVPLTEKQLETKKKRDAEEKQAVLDRIMRRRYTGREFNKAPSPPASTNTEQPMCTVDAFHVRASEPHSTMFDHSSETTPSTHGDLEIDELIQQSRKQREALAKDTDWLTESREVLEQQFSQAVENANVHPESKPTQSLRIDSVVPSPSGKGLARVNGFDYLPAKNNFGQSLSRTEQRIRATGAHGLANKPLRPHRDYVTVGVAMSKRSASSIYRPELSSQQVSSPSRKRSLDNMESRTHFEENVRTTKRTRLTPEKEIRMNEKVQPHFGPVKKNPYAVLEPAEDSEDEDDDGPAEDLRGVKSNGQQVEYYSEDDYGEEEEEELEEELEEDEESIEKFDDGEEEESDEDEDEDDNRRKPSYGQEAYLEDEDEEELEEDYELEEEEDEGEEDEDDDDDDDVLDEDDPAQNIRGFGKHHAHLASEDFAQGSRSASSGPGATEDDALVLSDSD</sequence>
<feature type="compositionally biased region" description="Low complexity" evidence="2">
    <location>
        <begin position="862"/>
        <end position="880"/>
    </location>
</feature>
<protein>
    <recommendedName>
        <fullName evidence="3">SAC3/GANP/THP3 conserved domain-containing protein</fullName>
    </recommendedName>
</protein>
<feature type="region of interest" description="Disordered" evidence="2">
    <location>
        <begin position="1"/>
        <end position="144"/>
    </location>
</feature>
<gene>
    <name evidence="4" type="ORF">B0A52_07329</name>
</gene>
<comment type="caution">
    <text evidence="4">The sequence shown here is derived from an EMBL/GenBank/DDBJ whole genome shotgun (WGS) entry which is preliminary data.</text>
</comment>
<feature type="compositionally biased region" description="Low complexity" evidence="2">
    <location>
        <begin position="896"/>
        <end position="949"/>
    </location>
</feature>
<reference evidence="4 5" key="1">
    <citation type="submission" date="2017-03" db="EMBL/GenBank/DDBJ databases">
        <title>Genomes of endolithic fungi from Antarctica.</title>
        <authorList>
            <person name="Coleine C."/>
            <person name="Masonjones S."/>
            <person name="Stajich J.E."/>
        </authorList>
    </citation>
    <scope>NUCLEOTIDE SEQUENCE [LARGE SCALE GENOMIC DNA]</scope>
    <source>
        <strain evidence="4 5">CCFEE 6314</strain>
    </source>
</reference>
<dbReference type="Proteomes" id="UP000288859">
    <property type="component" value="Unassembled WGS sequence"/>
</dbReference>
<feature type="region of interest" description="Disordered" evidence="2">
    <location>
        <begin position="1444"/>
        <end position="1682"/>
    </location>
</feature>
<feature type="compositionally biased region" description="Low complexity" evidence="2">
    <location>
        <begin position="755"/>
        <end position="767"/>
    </location>
</feature>
<evidence type="ECO:0000259" key="3">
    <source>
        <dbReference type="Pfam" id="PF03399"/>
    </source>
</evidence>
<keyword evidence="1" id="KW-0175">Coiled coil</keyword>